<feature type="domain" description="Response regulatory" evidence="4">
    <location>
        <begin position="316"/>
        <end position="432"/>
    </location>
</feature>
<evidence type="ECO:0000313" key="8">
    <source>
        <dbReference type="Proteomes" id="UP000184603"/>
    </source>
</evidence>
<dbReference type="NCBIfam" id="TIGR00254">
    <property type="entry name" value="GGDEF"/>
    <property type="match status" value="1"/>
</dbReference>
<name>A0A1M7YB43_9BACT</name>
<dbReference type="Pfam" id="PF00990">
    <property type="entry name" value="GGDEF"/>
    <property type="match status" value="1"/>
</dbReference>
<dbReference type="EC" id="2.7.7.65" evidence="1"/>
<dbReference type="SUPFAM" id="SSF55073">
    <property type="entry name" value="Nucleotide cyclase"/>
    <property type="match status" value="1"/>
</dbReference>
<dbReference type="SMART" id="SM00448">
    <property type="entry name" value="REC"/>
    <property type="match status" value="1"/>
</dbReference>
<dbReference type="InterPro" id="IPR000160">
    <property type="entry name" value="GGDEF_dom"/>
</dbReference>
<dbReference type="PANTHER" id="PTHR45138">
    <property type="entry name" value="REGULATORY COMPONENTS OF SENSORY TRANSDUCTION SYSTEM"/>
    <property type="match status" value="1"/>
</dbReference>
<dbReference type="InterPro" id="IPR029787">
    <property type="entry name" value="Nucleotide_cyclase"/>
</dbReference>
<dbReference type="OrthoDB" id="9778432at2"/>
<dbReference type="Pfam" id="PF08668">
    <property type="entry name" value="HDOD"/>
    <property type="match status" value="1"/>
</dbReference>
<dbReference type="GO" id="GO:0052621">
    <property type="term" value="F:diguanylate cyclase activity"/>
    <property type="evidence" value="ECO:0007669"/>
    <property type="project" value="UniProtKB-EC"/>
</dbReference>
<keyword evidence="8" id="KW-1185">Reference proteome</keyword>
<evidence type="ECO:0000313" key="7">
    <source>
        <dbReference type="EMBL" id="SHO49776.1"/>
    </source>
</evidence>
<dbReference type="GO" id="GO:0005886">
    <property type="term" value="C:plasma membrane"/>
    <property type="evidence" value="ECO:0007669"/>
    <property type="project" value="TreeGrafter"/>
</dbReference>
<evidence type="ECO:0000259" key="6">
    <source>
        <dbReference type="PROSITE" id="PS51833"/>
    </source>
</evidence>
<sequence>MENSEIYKRLTAESKLPSPSKVATEVIRLCYSESSSLQDIANVVETDPALSAKFLKYANSALMGTMVPITSIQRAAVRIGIRGMASMALSFSFLSQQNKCECREFNYHRYWSKSLAHAIAARALAQKSKNLDPDELFTCALLSHIGELALATAFPEEYVEILARSLGTKEMLEEEQRIFEIHHHNLSAEMFTDWGLPKLFGQAVRIHESYVADEEENEELAELAEILHLSLQIANICVLDLPLSISFDAVEKLAENYGIAAKEFGAFFEQIVLTWQEWGYLFQIPTQQCPLYHQLKTLDANSIEAQVRSRPETEILLLAVDDDPLTLLNLTRILGSESRQIITAENGKQALQIALEKRPEMVITDWRMPQMDGLELCMALRQETTTQHTYIIMLTGAEADDELVQAFDAGADDYVVKPFTPKVLEARIRGGERLIRYQRKINRDREVIQKYAVRLGVANRKLHTMTDALTGLPNRRNAMARLKDVVAESSRYGEKLSCIMIDVDHFKNINDTHGHDNGDLVLKEVAQIFSKNARSYDMVSRMGGEEFLVISTRSDREESLQLAERLRAAVEKHVMELGGGTVAQVTISAGVASWRDEYANGGELIKAADDALYRAKKNGRNRVETAW</sequence>
<evidence type="ECO:0000256" key="3">
    <source>
        <dbReference type="PROSITE-ProRule" id="PRU00169"/>
    </source>
</evidence>
<dbReference type="InterPro" id="IPR050469">
    <property type="entry name" value="Diguanylate_Cyclase"/>
</dbReference>
<dbReference type="Pfam" id="PF00072">
    <property type="entry name" value="Response_reg"/>
    <property type="match status" value="1"/>
</dbReference>
<dbReference type="STRING" id="1121416.SAMN02745220_03084"/>
<evidence type="ECO:0000259" key="5">
    <source>
        <dbReference type="PROSITE" id="PS50887"/>
    </source>
</evidence>
<dbReference type="RefSeq" id="WP_073614527.1">
    <property type="nucleotide sequence ID" value="NZ_FRFE01000015.1"/>
</dbReference>
<dbReference type="GO" id="GO:1902201">
    <property type="term" value="P:negative regulation of bacterial-type flagellum-dependent cell motility"/>
    <property type="evidence" value="ECO:0007669"/>
    <property type="project" value="TreeGrafter"/>
</dbReference>
<evidence type="ECO:0000256" key="2">
    <source>
        <dbReference type="ARBA" id="ARBA00034247"/>
    </source>
</evidence>
<gene>
    <name evidence="7" type="ORF">SAMN02745220_03084</name>
</gene>
<proteinExistence type="predicted"/>
<dbReference type="Gene3D" id="3.30.70.270">
    <property type="match status" value="1"/>
</dbReference>
<dbReference type="SUPFAM" id="SSF109604">
    <property type="entry name" value="HD-domain/PDEase-like"/>
    <property type="match status" value="1"/>
</dbReference>
<evidence type="ECO:0000259" key="4">
    <source>
        <dbReference type="PROSITE" id="PS50110"/>
    </source>
</evidence>
<dbReference type="PANTHER" id="PTHR45138:SF9">
    <property type="entry name" value="DIGUANYLATE CYCLASE DGCM-RELATED"/>
    <property type="match status" value="1"/>
</dbReference>
<comment type="catalytic activity">
    <reaction evidence="2">
        <text>2 GTP = 3',3'-c-di-GMP + 2 diphosphate</text>
        <dbReference type="Rhea" id="RHEA:24898"/>
        <dbReference type="ChEBI" id="CHEBI:33019"/>
        <dbReference type="ChEBI" id="CHEBI:37565"/>
        <dbReference type="ChEBI" id="CHEBI:58805"/>
        <dbReference type="EC" id="2.7.7.65"/>
    </reaction>
</comment>
<dbReference type="PROSITE" id="PS50110">
    <property type="entry name" value="RESPONSE_REGULATORY"/>
    <property type="match status" value="1"/>
</dbReference>
<feature type="modified residue" description="4-aspartylphosphate" evidence="3">
    <location>
        <position position="365"/>
    </location>
</feature>
<dbReference type="AlphaFoldDB" id="A0A1M7YB43"/>
<dbReference type="GO" id="GO:0043709">
    <property type="term" value="P:cell adhesion involved in single-species biofilm formation"/>
    <property type="evidence" value="ECO:0007669"/>
    <property type="project" value="TreeGrafter"/>
</dbReference>
<dbReference type="InterPro" id="IPR001789">
    <property type="entry name" value="Sig_transdc_resp-reg_receiver"/>
</dbReference>
<dbReference type="FunFam" id="3.30.70.270:FF:000001">
    <property type="entry name" value="Diguanylate cyclase domain protein"/>
    <property type="match status" value="1"/>
</dbReference>
<dbReference type="Gene3D" id="1.10.3210.10">
    <property type="entry name" value="Hypothetical protein af1432"/>
    <property type="match status" value="1"/>
</dbReference>
<dbReference type="Gene3D" id="3.40.50.2300">
    <property type="match status" value="1"/>
</dbReference>
<dbReference type="InterPro" id="IPR011006">
    <property type="entry name" value="CheY-like_superfamily"/>
</dbReference>
<evidence type="ECO:0000256" key="1">
    <source>
        <dbReference type="ARBA" id="ARBA00012528"/>
    </source>
</evidence>
<dbReference type="GO" id="GO:0000160">
    <property type="term" value="P:phosphorelay signal transduction system"/>
    <property type="evidence" value="ECO:0007669"/>
    <property type="project" value="InterPro"/>
</dbReference>
<dbReference type="CDD" id="cd17574">
    <property type="entry name" value="REC_OmpR"/>
    <property type="match status" value="1"/>
</dbReference>
<dbReference type="InterPro" id="IPR013976">
    <property type="entry name" value="HDOD"/>
</dbReference>
<dbReference type="CDD" id="cd01949">
    <property type="entry name" value="GGDEF"/>
    <property type="match status" value="1"/>
</dbReference>
<protein>
    <recommendedName>
        <fullName evidence="1">diguanylate cyclase</fullName>
        <ecNumber evidence="1">2.7.7.65</ecNumber>
    </recommendedName>
</protein>
<dbReference type="SMART" id="SM00267">
    <property type="entry name" value="GGDEF"/>
    <property type="match status" value="1"/>
</dbReference>
<feature type="domain" description="GGDEF" evidence="5">
    <location>
        <begin position="494"/>
        <end position="627"/>
    </location>
</feature>
<dbReference type="PROSITE" id="PS51833">
    <property type="entry name" value="HDOD"/>
    <property type="match status" value="1"/>
</dbReference>
<dbReference type="SUPFAM" id="SSF52172">
    <property type="entry name" value="CheY-like"/>
    <property type="match status" value="1"/>
</dbReference>
<dbReference type="Proteomes" id="UP000184603">
    <property type="component" value="Unassembled WGS sequence"/>
</dbReference>
<dbReference type="EMBL" id="FRFE01000015">
    <property type="protein sequence ID" value="SHO49776.1"/>
    <property type="molecule type" value="Genomic_DNA"/>
</dbReference>
<keyword evidence="3" id="KW-0597">Phosphoprotein</keyword>
<organism evidence="7 8">
    <name type="scientific">Desulfopila aestuarii DSM 18488</name>
    <dbReference type="NCBI Taxonomy" id="1121416"/>
    <lineage>
        <taxon>Bacteria</taxon>
        <taxon>Pseudomonadati</taxon>
        <taxon>Thermodesulfobacteriota</taxon>
        <taxon>Desulfobulbia</taxon>
        <taxon>Desulfobulbales</taxon>
        <taxon>Desulfocapsaceae</taxon>
        <taxon>Desulfopila</taxon>
    </lineage>
</organism>
<accession>A0A1M7YB43</accession>
<dbReference type="InterPro" id="IPR043128">
    <property type="entry name" value="Rev_trsase/Diguanyl_cyclase"/>
</dbReference>
<feature type="domain" description="HDOD" evidence="6">
    <location>
        <begin position="16"/>
        <end position="210"/>
    </location>
</feature>
<reference evidence="7 8" key="1">
    <citation type="submission" date="2016-12" db="EMBL/GenBank/DDBJ databases">
        <authorList>
            <person name="Song W.-J."/>
            <person name="Kurnit D.M."/>
        </authorList>
    </citation>
    <scope>NUCLEOTIDE SEQUENCE [LARGE SCALE GENOMIC DNA]</scope>
    <source>
        <strain evidence="7 8">DSM 18488</strain>
    </source>
</reference>
<dbReference type="PROSITE" id="PS50887">
    <property type="entry name" value="GGDEF"/>
    <property type="match status" value="1"/>
</dbReference>